<evidence type="ECO:0000256" key="1">
    <source>
        <dbReference type="SAM" id="Phobius"/>
    </source>
</evidence>
<dbReference type="EMBL" id="CM007377">
    <property type="protein sequence ID" value="OIV94870.1"/>
    <property type="molecule type" value="Genomic_DNA"/>
</dbReference>
<dbReference type="STRING" id="3871.A0A4P1QTV3"/>
<feature type="transmembrane region" description="Helical" evidence="1">
    <location>
        <begin position="20"/>
        <end position="40"/>
    </location>
</feature>
<feature type="transmembrane region" description="Helical" evidence="1">
    <location>
        <begin position="166"/>
        <end position="193"/>
    </location>
</feature>
<dbReference type="Gramene" id="OIV94870">
    <property type="protein sequence ID" value="OIV94870"/>
    <property type="gene ID" value="TanjilG_22067"/>
</dbReference>
<evidence type="ECO:0000313" key="2">
    <source>
        <dbReference type="EMBL" id="OIV94870.1"/>
    </source>
</evidence>
<gene>
    <name evidence="2" type="ORF">TanjilG_22067</name>
</gene>
<keyword evidence="3" id="KW-1185">Reference proteome</keyword>
<keyword evidence="1" id="KW-0472">Membrane</keyword>
<dbReference type="Proteomes" id="UP000188354">
    <property type="component" value="Chromosome LG17"/>
</dbReference>
<keyword evidence="1" id="KW-0812">Transmembrane</keyword>
<accession>A0A4P1QTV3</accession>
<reference evidence="2 3" key="1">
    <citation type="journal article" date="2017" name="Plant Biotechnol. J.">
        <title>A comprehensive draft genome sequence for lupin (Lupinus angustifolius), an emerging health food: insights into plant-microbe interactions and legume evolution.</title>
        <authorList>
            <person name="Hane J.K."/>
            <person name="Ming Y."/>
            <person name="Kamphuis L.G."/>
            <person name="Nelson M.N."/>
            <person name="Garg G."/>
            <person name="Atkins C.A."/>
            <person name="Bayer P.E."/>
            <person name="Bravo A."/>
            <person name="Bringans S."/>
            <person name="Cannon S."/>
            <person name="Edwards D."/>
            <person name="Foley R."/>
            <person name="Gao L.L."/>
            <person name="Harrison M.J."/>
            <person name="Huang W."/>
            <person name="Hurgobin B."/>
            <person name="Li S."/>
            <person name="Liu C.W."/>
            <person name="McGrath A."/>
            <person name="Morahan G."/>
            <person name="Murray J."/>
            <person name="Weller J."/>
            <person name="Jian J."/>
            <person name="Singh K.B."/>
        </authorList>
    </citation>
    <scope>NUCLEOTIDE SEQUENCE [LARGE SCALE GENOMIC DNA]</scope>
    <source>
        <strain evidence="3">cv. Tanjil</strain>
        <tissue evidence="2">Whole plant</tissue>
    </source>
</reference>
<sequence length="237" mass="26810">MERCFRFFPCLVDPGRRSSLWLKLAFVTIHVVYIAILFLFDGDLVEKTKKEPWYTALYLLLCVVTLIQYFATSIASPGYALNAMRAVNERNAVYRKTSETSNKVNQLQAEMGASLLQWMEIRSEEMFQEVMQQIGQSWWQTCIRYHQSEHGHAPTAMWSSLREQSIVMIVTSVFFSLIITVFGLATALARAIIVGFGGISVKRQHCASGLVARCDRDTTLDLSGNFPYLSTSPNAIS</sequence>
<keyword evidence="1" id="KW-1133">Transmembrane helix</keyword>
<name>A0A4P1QTV3_LUPAN</name>
<protein>
    <submittedName>
        <fullName evidence="2">Uncharacterized protein</fullName>
    </submittedName>
</protein>
<organism evidence="2 3">
    <name type="scientific">Lupinus angustifolius</name>
    <name type="common">Narrow-leaved blue lupine</name>
    <dbReference type="NCBI Taxonomy" id="3871"/>
    <lineage>
        <taxon>Eukaryota</taxon>
        <taxon>Viridiplantae</taxon>
        <taxon>Streptophyta</taxon>
        <taxon>Embryophyta</taxon>
        <taxon>Tracheophyta</taxon>
        <taxon>Spermatophyta</taxon>
        <taxon>Magnoliopsida</taxon>
        <taxon>eudicotyledons</taxon>
        <taxon>Gunneridae</taxon>
        <taxon>Pentapetalae</taxon>
        <taxon>rosids</taxon>
        <taxon>fabids</taxon>
        <taxon>Fabales</taxon>
        <taxon>Fabaceae</taxon>
        <taxon>Papilionoideae</taxon>
        <taxon>50 kb inversion clade</taxon>
        <taxon>genistoids sensu lato</taxon>
        <taxon>core genistoids</taxon>
        <taxon>Genisteae</taxon>
        <taxon>Lupinus</taxon>
    </lineage>
</organism>
<feature type="transmembrane region" description="Helical" evidence="1">
    <location>
        <begin position="52"/>
        <end position="71"/>
    </location>
</feature>
<dbReference type="AlphaFoldDB" id="A0A4P1QTV3"/>
<evidence type="ECO:0000313" key="3">
    <source>
        <dbReference type="Proteomes" id="UP000188354"/>
    </source>
</evidence>
<proteinExistence type="predicted"/>